<accession>A0A7S1BAW9</accession>
<gene>
    <name evidence="1" type="ORF">CHYS00102_LOCUS7036</name>
</gene>
<dbReference type="InterPro" id="IPR040632">
    <property type="entry name" value="Sulfotransfer_4"/>
</dbReference>
<protein>
    <recommendedName>
        <fullName evidence="2">Sulfotransferase domain-containing protein</fullName>
    </recommendedName>
</protein>
<dbReference type="Pfam" id="PF17784">
    <property type="entry name" value="Sulfotransfer_4"/>
    <property type="match status" value="1"/>
</dbReference>
<name>A0A7S1BAW9_9STRA</name>
<dbReference type="AlphaFoldDB" id="A0A7S1BAW9"/>
<organism evidence="1">
    <name type="scientific">Corethron hystrix</name>
    <dbReference type="NCBI Taxonomy" id="216773"/>
    <lineage>
        <taxon>Eukaryota</taxon>
        <taxon>Sar</taxon>
        <taxon>Stramenopiles</taxon>
        <taxon>Ochrophyta</taxon>
        <taxon>Bacillariophyta</taxon>
        <taxon>Coscinodiscophyceae</taxon>
        <taxon>Corethrophycidae</taxon>
        <taxon>Corethrales</taxon>
        <taxon>Corethraceae</taxon>
        <taxon>Corethron</taxon>
    </lineage>
</organism>
<proteinExistence type="predicted"/>
<evidence type="ECO:0000313" key="1">
    <source>
        <dbReference type="EMBL" id="CAD8879852.1"/>
    </source>
</evidence>
<dbReference type="Gene3D" id="3.40.50.300">
    <property type="entry name" value="P-loop containing nucleotide triphosphate hydrolases"/>
    <property type="match status" value="1"/>
</dbReference>
<reference evidence="1" key="1">
    <citation type="submission" date="2021-01" db="EMBL/GenBank/DDBJ databases">
        <authorList>
            <person name="Corre E."/>
            <person name="Pelletier E."/>
            <person name="Niang G."/>
            <person name="Scheremetjew M."/>
            <person name="Finn R."/>
            <person name="Kale V."/>
            <person name="Holt S."/>
            <person name="Cochrane G."/>
            <person name="Meng A."/>
            <person name="Brown T."/>
            <person name="Cohen L."/>
        </authorList>
    </citation>
    <scope>NUCLEOTIDE SEQUENCE</scope>
    <source>
        <strain evidence="1">308</strain>
    </source>
</reference>
<dbReference type="SUPFAM" id="SSF52540">
    <property type="entry name" value="P-loop containing nucleoside triphosphate hydrolases"/>
    <property type="match status" value="1"/>
</dbReference>
<dbReference type="PANTHER" id="PTHR36978">
    <property type="entry name" value="P-LOOP CONTAINING NUCLEOTIDE TRIPHOSPHATE HYDROLASE"/>
    <property type="match status" value="1"/>
</dbReference>
<dbReference type="PANTHER" id="PTHR36978:SF4">
    <property type="entry name" value="P-LOOP CONTAINING NUCLEOSIDE TRIPHOSPHATE HYDROLASE PROTEIN"/>
    <property type="match status" value="1"/>
</dbReference>
<dbReference type="InterPro" id="IPR027417">
    <property type="entry name" value="P-loop_NTPase"/>
</dbReference>
<dbReference type="EMBL" id="HBFR01009720">
    <property type="protein sequence ID" value="CAD8879852.1"/>
    <property type="molecule type" value="Transcribed_RNA"/>
</dbReference>
<evidence type="ECO:0008006" key="2">
    <source>
        <dbReference type="Google" id="ProtNLM"/>
    </source>
</evidence>
<sequence length="323" mass="36126">MDHFLLKDAYAASSIVGFSWNKDNSSKKKDLAASLAQFHDSYTDRVKKILGGRLFVVNADLPDVGRKLENKFSISERFWGTNMYGESVLDAHVGAFSISSGGIRSPPMILDDLAVSNRKIQGPIISVGFPKTGTTSLFGYFHCGGIPSSHYRCARKWGNFRCGDCVRHNIMMDRPPFLSCGAFEVWAEINVSDTSDGINTIFLPQVEQLHRIHAHYPDATFVLTRRDPSRWVESVKNWHRLHQIFINTEISGLPKGIGEAEDDLRSFFVGHAEKLRKFVAEYPTHKLIEVDIDDPRAGEQLQAAFGIDAQCWGQSNVGDYQGA</sequence>